<dbReference type="InterPro" id="IPR036259">
    <property type="entry name" value="MFS_trans_sf"/>
</dbReference>
<feature type="transmembrane region" description="Helical" evidence="4">
    <location>
        <begin position="280"/>
        <end position="298"/>
    </location>
</feature>
<feature type="compositionally biased region" description="Polar residues" evidence="3">
    <location>
        <begin position="46"/>
        <end position="57"/>
    </location>
</feature>
<dbReference type="HOGENOM" id="CLU_001265_1_2_1"/>
<organism evidence="6 7">
    <name type="scientific">Pestalotiopsis fici (strain W106-1 / CGMCC3.15140)</name>
    <dbReference type="NCBI Taxonomy" id="1229662"/>
    <lineage>
        <taxon>Eukaryota</taxon>
        <taxon>Fungi</taxon>
        <taxon>Dikarya</taxon>
        <taxon>Ascomycota</taxon>
        <taxon>Pezizomycotina</taxon>
        <taxon>Sordariomycetes</taxon>
        <taxon>Xylariomycetidae</taxon>
        <taxon>Amphisphaeriales</taxon>
        <taxon>Sporocadaceae</taxon>
        <taxon>Pestalotiopsis</taxon>
    </lineage>
</organism>
<dbReference type="InterPro" id="IPR011701">
    <property type="entry name" value="MFS"/>
</dbReference>
<feature type="transmembrane region" description="Helical" evidence="4">
    <location>
        <begin position="172"/>
        <end position="195"/>
    </location>
</feature>
<dbReference type="GeneID" id="19267520"/>
<dbReference type="KEGG" id="pfy:PFICI_02507"/>
<dbReference type="PANTHER" id="PTHR11360:SF305">
    <property type="entry name" value="MAJOR FACILITATOR SUPERFAMILY (MFS) PROFILE DOMAIN-CONTAINING PROTEIN"/>
    <property type="match status" value="1"/>
</dbReference>
<keyword evidence="4" id="KW-0472">Membrane</keyword>
<evidence type="ECO:0000259" key="5">
    <source>
        <dbReference type="PROSITE" id="PS50850"/>
    </source>
</evidence>
<dbReference type="InParanoid" id="W3XGC2"/>
<name>W3XGC2_PESFW</name>
<evidence type="ECO:0000256" key="4">
    <source>
        <dbReference type="SAM" id="Phobius"/>
    </source>
</evidence>
<keyword evidence="7" id="KW-1185">Reference proteome</keyword>
<dbReference type="Gene3D" id="1.20.1250.20">
    <property type="entry name" value="MFS general substrate transporter like domains"/>
    <property type="match status" value="2"/>
</dbReference>
<evidence type="ECO:0000313" key="6">
    <source>
        <dbReference type="EMBL" id="ETS84482.1"/>
    </source>
</evidence>
<dbReference type="RefSeq" id="XP_007829279.1">
    <property type="nucleotide sequence ID" value="XM_007831088.1"/>
</dbReference>
<dbReference type="GO" id="GO:0016020">
    <property type="term" value="C:membrane"/>
    <property type="evidence" value="ECO:0007669"/>
    <property type="project" value="UniProtKB-SubCell"/>
</dbReference>
<feature type="region of interest" description="Disordered" evidence="3">
    <location>
        <begin position="16"/>
        <end position="65"/>
    </location>
</feature>
<dbReference type="InterPro" id="IPR050327">
    <property type="entry name" value="Proton-linked_MCT"/>
</dbReference>
<feature type="transmembrane region" description="Helical" evidence="4">
    <location>
        <begin position="148"/>
        <end position="166"/>
    </location>
</feature>
<feature type="transmembrane region" description="Helical" evidence="4">
    <location>
        <begin position="76"/>
        <end position="97"/>
    </location>
</feature>
<feature type="transmembrane region" description="Helical" evidence="4">
    <location>
        <begin position="347"/>
        <end position="366"/>
    </location>
</feature>
<feature type="compositionally biased region" description="Polar residues" evidence="3">
    <location>
        <begin position="21"/>
        <end position="31"/>
    </location>
</feature>
<dbReference type="OrthoDB" id="6499973at2759"/>
<feature type="transmembrane region" description="Helical" evidence="4">
    <location>
        <begin position="207"/>
        <end position="228"/>
    </location>
</feature>
<feature type="transmembrane region" description="Helical" evidence="4">
    <location>
        <begin position="406"/>
        <end position="425"/>
    </location>
</feature>
<keyword evidence="4" id="KW-0812">Transmembrane</keyword>
<feature type="transmembrane region" description="Helical" evidence="4">
    <location>
        <begin position="240"/>
        <end position="260"/>
    </location>
</feature>
<dbReference type="PROSITE" id="PS50850">
    <property type="entry name" value="MFS"/>
    <property type="match status" value="1"/>
</dbReference>
<evidence type="ECO:0000256" key="2">
    <source>
        <dbReference type="ARBA" id="ARBA00006727"/>
    </source>
</evidence>
<feature type="transmembrane region" description="Helical" evidence="4">
    <location>
        <begin position="117"/>
        <end position="136"/>
    </location>
</feature>
<dbReference type="eggNOG" id="KOG2504">
    <property type="taxonomic scope" value="Eukaryota"/>
</dbReference>
<feature type="domain" description="Major facilitator superfamily (MFS) profile" evidence="5">
    <location>
        <begin position="281"/>
        <end position="475"/>
    </location>
</feature>
<dbReference type="AlphaFoldDB" id="W3XGC2"/>
<proteinExistence type="inferred from homology"/>
<dbReference type="PANTHER" id="PTHR11360">
    <property type="entry name" value="MONOCARBOXYLATE TRANSPORTER"/>
    <property type="match status" value="1"/>
</dbReference>
<comment type="subcellular location">
    <subcellularLocation>
        <location evidence="1">Membrane</location>
        <topology evidence="1">Multi-pass membrane protein</topology>
    </subcellularLocation>
</comment>
<sequence length="475" mass="49383">MPEEILLSKISSLRRQPLPLSGSTQGQSSEVLTAAVDEPSSDGEPSGTQDQEANNQVDAPGGPANSFPAINKDQNVWVIVLSCAVLNFFFTGFSGSWGVLQAALLASDAESSSASTFAWVGSLALALTVGFGLLWVRLLPVLGARKGALLGELLFISGVIASGFTTSHLDGLFATAGLLVGTGTSLLFTVTNCIPTQYFTGSAGGRLGLANGVIKLGGGIGAAVFSVALEAMNRRLGIAWTFRIFGFLAFAVSIPAACFIREKIPFRRSPIIDVSMLKCLPFVAVSISSMIYVFALYIPPYYLPLFAQSIGMSSAKAALVTAGYNLAAAFGRFAAGPLCDWIGALNSIMLIMLLNAITLLAIWPVSTAPAPLIIFALLNGVANGGFFTAMPTVFSGFFEPSKGTMAVSTGSTGWTLGYLLGTPIAGYLLQTSGSGKISPSAYRPAIFYAGGVGALACTFALVARLSFNKALIKRA</sequence>
<accession>W3XGC2</accession>
<reference evidence="7" key="1">
    <citation type="journal article" date="2015" name="BMC Genomics">
        <title>Genomic and transcriptomic analysis of the endophytic fungus Pestalotiopsis fici reveals its lifestyle and high potential for synthesis of natural products.</title>
        <authorList>
            <person name="Wang X."/>
            <person name="Zhang X."/>
            <person name="Liu L."/>
            <person name="Xiang M."/>
            <person name="Wang W."/>
            <person name="Sun X."/>
            <person name="Che Y."/>
            <person name="Guo L."/>
            <person name="Liu G."/>
            <person name="Guo L."/>
            <person name="Wang C."/>
            <person name="Yin W.B."/>
            <person name="Stadler M."/>
            <person name="Zhang X."/>
            <person name="Liu X."/>
        </authorList>
    </citation>
    <scope>NUCLEOTIDE SEQUENCE [LARGE SCALE GENOMIC DNA]</scope>
    <source>
        <strain evidence="7">W106-1 / CGMCC3.15140</strain>
    </source>
</reference>
<dbReference type="GO" id="GO:0022857">
    <property type="term" value="F:transmembrane transporter activity"/>
    <property type="evidence" value="ECO:0007669"/>
    <property type="project" value="InterPro"/>
</dbReference>
<keyword evidence="4" id="KW-1133">Transmembrane helix</keyword>
<evidence type="ECO:0000256" key="1">
    <source>
        <dbReference type="ARBA" id="ARBA00004141"/>
    </source>
</evidence>
<dbReference type="Pfam" id="PF07690">
    <property type="entry name" value="MFS_1"/>
    <property type="match status" value="2"/>
</dbReference>
<dbReference type="InterPro" id="IPR020846">
    <property type="entry name" value="MFS_dom"/>
</dbReference>
<dbReference type="Proteomes" id="UP000030651">
    <property type="component" value="Unassembled WGS sequence"/>
</dbReference>
<dbReference type="EMBL" id="KI912110">
    <property type="protein sequence ID" value="ETS84482.1"/>
    <property type="molecule type" value="Genomic_DNA"/>
</dbReference>
<feature type="transmembrane region" description="Helical" evidence="4">
    <location>
        <begin position="372"/>
        <end position="394"/>
    </location>
</feature>
<evidence type="ECO:0000313" key="7">
    <source>
        <dbReference type="Proteomes" id="UP000030651"/>
    </source>
</evidence>
<feature type="transmembrane region" description="Helical" evidence="4">
    <location>
        <begin position="445"/>
        <end position="467"/>
    </location>
</feature>
<comment type="similarity">
    <text evidence="2">Belongs to the major facilitator superfamily. Monocarboxylate porter (TC 2.A.1.13) family.</text>
</comment>
<protein>
    <recommendedName>
        <fullName evidence="5">Major facilitator superfamily (MFS) profile domain-containing protein</fullName>
    </recommendedName>
</protein>
<dbReference type="OMA" id="CANGSFF"/>
<dbReference type="SUPFAM" id="SSF103473">
    <property type="entry name" value="MFS general substrate transporter"/>
    <property type="match status" value="1"/>
</dbReference>
<evidence type="ECO:0000256" key="3">
    <source>
        <dbReference type="SAM" id="MobiDB-lite"/>
    </source>
</evidence>
<gene>
    <name evidence="6" type="ORF">PFICI_02507</name>
</gene>